<dbReference type="InterPro" id="IPR006311">
    <property type="entry name" value="TAT_signal"/>
</dbReference>
<name>A0A517YCF3_9BACT</name>
<dbReference type="KEGG" id="aagg:ETAA8_29920"/>
<accession>A0A517YCF3</accession>
<dbReference type="InterPro" id="IPR010869">
    <property type="entry name" value="DUF1501"/>
</dbReference>
<dbReference type="AlphaFoldDB" id="A0A517YCF3"/>
<dbReference type="Pfam" id="PF07394">
    <property type="entry name" value="DUF1501"/>
    <property type="match status" value="1"/>
</dbReference>
<dbReference type="Proteomes" id="UP000315017">
    <property type="component" value="Chromosome"/>
</dbReference>
<organism evidence="1 2">
    <name type="scientific">Anatilimnocola aggregata</name>
    <dbReference type="NCBI Taxonomy" id="2528021"/>
    <lineage>
        <taxon>Bacteria</taxon>
        <taxon>Pseudomonadati</taxon>
        <taxon>Planctomycetota</taxon>
        <taxon>Planctomycetia</taxon>
        <taxon>Pirellulales</taxon>
        <taxon>Pirellulaceae</taxon>
        <taxon>Anatilimnocola</taxon>
    </lineage>
</organism>
<proteinExistence type="predicted"/>
<evidence type="ECO:0000313" key="2">
    <source>
        <dbReference type="Proteomes" id="UP000315017"/>
    </source>
</evidence>
<dbReference type="InterPro" id="IPR017850">
    <property type="entry name" value="Alkaline_phosphatase_core_sf"/>
</dbReference>
<dbReference type="RefSeq" id="WP_145089284.1">
    <property type="nucleotide sequence ID" value="NZ_CP036274.1"/>
</dbReference>
<dbReference type="PROSITE" id="PS51318">
    <property type="entry name" value="TAT"/>
    <property type="match status" value="1"/>
</dbReference>
<dbReference type="PANTHER" id="PTHR43737:SF1">
    <property type="entry name" value="DUF1501 DOMAIN-CONTAINING PROTEIN"/>
    <property type="match status" value="1"/>
</dbReference>
<gene>
    <name evidence="1" type="ORF">ETAA8_29920</name>
</gene>
<dbReference type="OrthoDB" id="127333at2"/>
<keyword evidence="2" id="KW-1185">Reference proteome</keyword>
<dbReference type="EMBL" id="CP036274">
    <property type="protein sequence ID" value="QDU27901.1"/>
    <property type="molecule type" value="Genomic_DNA"/>
</dbReference>
<protein>
    <recommendedName>
        <fullName evidence="3">DUF1501 domain-containing protein</fullName>
    </recommendedName>
</protein>
<evidence type="ECO:0008006" key="3">
    <source>
        <dbReference type="Google" id="ProtNLM"/>
    </source>
</evidence>
<reference evidence="1 2" key="1">
    <citation type="submission" date="2019-02" db="EMBL/GenBank/DDBJ databases">
        <title>Deep-cultivation of Planctomycetes and their phenomic and genomic characterization uncovers novel biology.</title>
        <authorList>
            <person name="Wiegand S."/>
            <person name="Jogler M."/>
            <person name="Boedeker C."/>
            <person name="Pinto D."/>
            <person name="Vollmers J."/>
            <person name="Rivas-Marin E."/>
            <person name="Kohn T."/>
            <person name="Peeters S.H."/>
            <person name="Heuer A."/>
            <person name="Rast P."/>
            <person name="Oberbeckmann S."/>
            <person name="Bunk B."/>
            <person name="Jeske O."/>
            <person name="Meyerdierks A."/>
            <person name="Storesund J.E."/>
            <person name="Kallscheuer N."/>
            <person name="Luecker S."/>
            <person name="Lage O.M."/>
            <person name="Pohl T."/>
            <person name="Merkel B.J."/>
            <person name="Hornburger P."/>
            <person name="Mueller R.-W."/>
            <person name="Bruemmer F."/>
            <person name="Labrenz M."/>
            <person name="Spormann A.M."/>
            <person name="Op den Camp H."/>
            <person name="Overmann J."/>
            <person name="Amann R."/>
            <person name="Jetten M.S.M."/>
            <person name="Mascher T."/>
            <person name="Medema M.H."/>
            <person name="Devos D.P."/>
            <person name="Kaster A.-K."/>
            <person name="Ovreas L."/>
            <person name="Rohde M."/>
            <person name="Galperin M.Y."/>
            <person name="Jogler C."/>
        </authorList>
    </citation>
    <scope>NUCLEOTIDE SEQUENCE [LARGE SCALE GENOMIC DNA]</scope>
    <source>
        <strain evidence="1 2">ETA_A8</strain>
    </source>
</reference>
<evidence type="ECO:0000313" key="1">
    <source>
        <dbReference type="EMBL" id="QDU27901.1"/>
    </source>
</evidence>
<sequence>MLTVTGNEHRHCDGVSRRSVLKIGGLAMGGLSLSQLLSAEAAAKQPQRQKSIIMIFLTGGPPHQDMVDLKMDAPVEIRGEFRPIATKVPGIQICEHLPGLAATIDKWTIIRSLVGSEGRHAAFQCNTGWPVTQQPAGGWPSFGSVVSKLKGPANPGTPPFVSLANKMKNRPWGDPGQPGFVGQAFAPFTPNADGAGTLSVGSVSVEQMADRRALAQQLDRFKRTADANGAIEGLDAYQQQAFSILTSGRLAEALDLSKEDPKLRDRYGRGSTENSGYGDAGPLMNDYFLVARRLVESGVRVVSLAYGRWDWHGRPHGTTFDNARDHLPLLDQGLTALMEDLTARGMIDDVSIIVWGEFGRTPRINKNGGRDHWPNVGCGLLAGGGMKTGQVIGATDRLGDHATERPVHFQDVFATLYNRMGIDINRATVNDLSGRPRYLVDHTQYQPLREVI</sequence>
<dbReference type="SUPFAM" id="SSF53649">
    <property type="entry name" value="Alkaline phosphatase-like"/>
    <property type="match status" value="1"/>
</dbReference>
<dbReference type="PANTHER" id="PTHR43737">
    <property type="entry name" value="BLL7424 PROTEIN"/>
    <property type="match status" value="1"/>
</dbReference>